<dbReference type="Gene3D" id="3.60.20.10">
    <property type="entry name" value="Glutamine Phosphoribosylpyrophosphate, subunit 1, domain 1"/>
    <property type="match status" value="1"/>
</dbReference>
<dbReference type="AlphaFoldDB" id="A0A009QCN9"/>
<dbReference type="Pfam" id="PF06267">
    <property type="entry name" value="DUF1028"/>
    <property type="match status" value="1"/>
</dbReference>
<dbReference type="InterPro" id="IPR010430">
    <property type="entry name" value="DUF1028"/>
</dbReference>
<dbReference type="RefSeq" id="WP_032060106.1">
    <property type="nucleotide sequence ID" value="NZ_JEXD01000058.1"/>
</dbReference>
<dbReference type="InterPro" id="IPR029055">
    <property type="entry name" value="Ntn_hydrolases_N"/>
</dbReference>
<gene>
    <name evidence="1" type="ORF">J506_3767</name>
</gene>
<dbReference type="Proteomes" id="UP000021108">
    <property type="component" value="Unassembled WGS sequence"/>
</dbReference>
<organism evidence="1 2">
    <name type="scientific">Acinetobacter baumannii 625974</name>
    <dbReference type="NCBI Taxonomy" id="1310607"/>
    <lineage>
        <taxon>Bacteria</taxon>
        <taxon>Pseudomonadati</taxon>
        <taxon>Pseudomonadota</taxon>
        <taxon>Gammaproteobacteria</taxon>
        <taxon>Moraxellales</taxon>
        <taxon>Moraxellaceae</taxon>
        <taxon>Acinetobacter</taxon>
        <taxon>Acinetobacter calcoaceticus/baumannii complex</taxon>
    </lineage>
</organism>
<evidence type="ECO:0000313" key="2">
    <source>
        <dbReference type="Proteomes" id="UP000021108"/>
    </source>
</evidence>
<proteinExistence type="predicted"/>
<reference evidence="1 2" key="1">
    <citation type="submission" date="2014-02" db="EMBL/GenBank/DDBJ databases">
        <title>Comparative genomics and transcriptomics to identify genetic mechanisms underlying the emergence of carbapenem resistant Acinetobacter baumannii (CRAb).</title>
        <authorList>
            <person name="Harris A.D."/>
            <person name="Johnson K.J."/>
            <person name="George J."/>
            <person name="Shefchek K."/>
            <person name="Daugherty S.C."/>
            <person name="Parankush S."/>
            <person name="Sadzewicz L."/>
            <person name="Tallon L."/>
            <person name="Sengamalay N."/>
            <person name="Hazen T.H."/>
            <person name="Rasko D.A."/>
        </authorList>
    </citation>
    <scope>NUCLEOTIDE SEQUENCE [LARGE SCALE GENOMIC DNA]</scope>
    <source>
        <strain evidence="1 2">625974</strain>
    </source>
</reference>
<dbReference type="EMBL" id="JEXD01000058">
    <property type="protein sequence ID" value="EXC04533.1"/>
    <property type="molecule type" value="Genomic_DNA"/>
</dbReference>
<dbReference type="PANTHER" id="PTHR39328:SF1">
    <property type="entry name" value="BLL2871 PROTEIN"/>
    <property type="match status" value="1"/>
</dbReference>
<evidence type="ECO:0000313" key="1">
    <source>
        <dbReference type="EMBL" id="EXC04533.1"/>
    </source>
</evidence>
<evidence type="ECO:0008006" key="3">
    <source>
        <dbReference type="Google" id="ProtNLM"/>
    </source>
</evidence>
<comment type="caution">
    <text evidence="1">The sequence shown here is derived from an EMBL/GenBank/DDBJ whole genome shotgun (WGS) entry which is preliminary data.</text>
</comment>
<sequence length="224" mass="23883">MTFSIVARCKTTGQLGAAVSSSSPAVASRCIRAKAGVGVAASQNITDPHLANILLDLIKYDVSPNDAIQELVANTDFIEYRQLLVLNMQGQVAAYSGEKTLGIYHAYTGQEVACAGNLLANPDVPQTMCQAFEQSQGCLAERLLLAMQAGLTAGGEAGSVHSAGLLVVDKVQWPIVDLRVDWSESDPIGELYNIWKIYQPQVEDYVLRALNPSSSPSYGVPGDP</sequence>
<name>A0A009QCN9_ACIBA</name>
<accession>A0A009QCN9</accession>
<protein>
    <recommendedName>
        <fullName evidence="3">Fimbrial assembly protein FimA</fullName>
    </recommendedName>
</protein>
<dbReference type="PANTHER" id="PTHR39328">
    <property type="entry name" value="BLL2871 PROTEIN"/>
    <property type="match status" value="1"/>
</dbReference>
<dbReference type="SUPFAM" id="SSF56235">
    <property type="entry name" value="N-terminal nucleophile aminohydrolases (Ntn hydrolases)"/>
    <property type="match status" value="1"/>
</dbReference>
<dbReference type="PATRIC" id="fig|1310607.3.peg.3641"/>